<evidence type="ECO:0000259" key="1">
    <source>
        <dbReference type="Pfam" id="PF01610"/>
    </source>
</evidence>
<dbReference type="InterPro" id="IPR032877">
    <property type="entry name" value="Transposase_HTH"/>
</dbReference>
<dbReference type="RefSeq" id="WP_176804505.1">
    <property type="nucleotide sequence ID" value="NZ_JABXYJ010000008.1"/>
</dbReference>
<dbReference type="InterPro" id="IPR047951">
    <property type="entry name" value="Transpos_ISL3"/>
</dbReference>
<name>A0A850QQC2_9BURK</name>
<organism evidence="4 5">
    <name type="scientific">Undibacterium oligocarboniphilum</name>
    <dbReference type="NCBI Taxonomy" id="666702"/>
    <lineage>
        <taxon>Bacteria</taxon>
        <taxon>Pseudomonadati</taxon>
        <taxon>Pseudomonadota</taxon>
        <taxon>Betaproteobacteria</taxon>
        <taxon>Burkholderiales</taxon>
        <taxon>Oxalobacteraceae</taxon>
        <taxon>Undibacterium</taxon>
    </lineage>
</organism>
<reference evidence="4 5" key="1">
    <citation type="submission" date="2020-06" db="EMBL/GenBank/DDBJ databases">
        <authorList>
            <person name="Qiu C."/>
            <person name="Liu Z."/>
        </authorList>
    </citation>
    <scope>NUCLEOTIDE SEQUENCE [LARGE SCALE GENOMIC DNA]</scope>
    <source>
        <strain evidence="4 5">EM 1</strain>
    </source>
</reference>
<dbReference type="InterPro" id="IPR002560">
    <property type="entry name" value="Transposase_DDE"/>
</dbReference>
<accession>A0A850QQC2</accession>
<evidence type="ECO:0000313" key="5">
    <source>
        <dbReference type="Proteomes" id="UP000588051"/>
    </source>
</evidence>
<feature type="domain" description="Transposase IS204/IS1001/IS1096/IS1165 DDE" evidence="1">
    <location>
        <begin position="149"/>
        <end position="379"/>
    </location>
</feature>
<dbReference type="AlphaFoldDB" id="A0A850QQC2"/>
<dbReference type="Proteomes" id="UP000588051">
    <property type="component" value="Unassembled WGS sequence"/>
</dbReference>
<evidence type="ECO:0000313" key="4">
    <source>
        <dbReference type="EMBL" id="NVO78970.1"/>
    </source>
</evidence>
<comment type="caution">
    <text evidence="4">The sequence shown here is derived from an EMBL/GenBank/DDBJ whole genome shotgun (WGS) entry which is preliminary data.</text>
</comment>
<protein>
    <submittedName>
        <fullName evidence="4">ISL3 family transposase</fullName>
    </submittedName>
</protein>
<evidence type="ECO:0000259" key="2">
    <source>
        <dbReference type="Pfam" id="PF13542"/>
    </source>
</evidence>
<dbReference type="EMBL" id="JABXYJ010000008">
    <property type="protein sequence ID" value="NVO78970.1"/>
    <property type="molecule type" value="Genomic_DNA"/>
</dbReference>
<feature type="domain" description="Transposase IS204/IS1001/IS1096/IS1165 zinc-finger" evidence="3">
    <location>
        <begin position="33"/>
        <end position="78"/>
    </location>
</feature>
<dbReference type="Pfam" id="PF01610">
    <property type="entry name" value="DDE_Tnp_ISL3"/>
    <property type="match status" value="1"/>
</dbReference>
<dbReference type="Pfam" id="PF13542">
    <property type="entry name" value="HTH_Tnp_ISL3"/>
    <property type="match status" value="1"/>
</dbReference>
<proteinExistence type="predicted"/>
<feature type="domain" description="Transposase IS204/IS1001/IS1096/IS1165 helix-turn-helix" evidence="2">
    <location>
        <begin position="84"/>
        <end position="134"/>
    </location>
</feature>
<dbReference type="NCBIfam" id="NF033550">
    <property type="entry name" value="transpos_ISL3"/>
    <property type="match status" value="1"/>
</dbReference>
<dbReference type="PANTHER" id="PTHR33498:SF1">
    <property type="entry name" value="TRANSPOSASE FOR INSERTION SEQUENCE ELEMENT IS1557"/>
    <property type="match status" value="1"/>
</dbReference>
<dbReference type="PANTHER" id="PTHR33498">
    <property type="entry name" value="TRANSPOSASE FOR INSERTION SEQUENCE ELEMENT IS1557"/>
    <property type="match status" value="1"/>
</dbReference>
<keyword evidence="5" id="KW-1185">Reference proteome</keyword>
<dbReference type="Pfam" id="PF14690">
    <property type="entry name" value="Zn_ribbon_ISL3"/>
    <property type="match status" value="1"/>
</dbReference>
<dbReference type="InterPro" id="IPR029261">
    <property type="entry name" value="Transposase_Znf"/>
</dbReference>
<sequence length="468" mass="54584">MPANILNFPQYRVLRVEETEHDYHIDAEVALPPTECVYCQSSDLQRFGSREQTIRDLPMHGKRVGIYVDTRRFRCKSCTKTFSEKLPEVSEKRLMTQRLLDWIGQQSLKRTFASIAEETGHNETTIRSVFNDYVAELEQRHTFETPRWLGIDEIHLIKPRCVLTNVEDNTLFDMLKDLNKVTVQNYLLRVPNRQQIEYVTMDMWGPYRDAVKATLPGVPIVVDKFHVQRMGNVALETVRKGLRADLSTKAKRTLLHDRFVLLKRERDLRDEERLNLSGWTKNYPLLGEAYRLKEAYFNLYLADSPGEARARYREWAISIPPELVPAFQPILTAWSNWMPEILHYFEHDITNSATEALNGLIRLTDRLGRGYSFEALRAKMLFAQVAFRERKRPKFVSKREKEQQRQRALQERELGYGLAVCEDSNPGYGLFVPPRLPPVPKPEVSTRQRKNYGPDISTLARLLEADEL</sequence>
<evidence type="ECO:0000259" key="3">
    <source>
        <dbReference type="Pfam" id="PF14690"/>
    </source>
</evidence>
<gene>
    <name evidence="4" type="ORF">HV832_14160</name>
</gene>